<evidence type="ECO:0000256" key="10">
    <source>
        <dbReference type="ARBA" id="ARBA00023242"/>
    </source>
</evidence>
<dbReference type="GO" id="GO:0003677">
    <property type="term" value="F:DNA binding"/>
    <property type="evidence" value="ECO:0007669"/>
    <property type="project" value="UniProtKB-KW"/>
</dbReference>
<evidence type="ECO:0000256" key="1">
    <source>
        <dbReference type="ARBA" id="ARBA00003983"/>
    </source>
</evidence>
<dbReference type="SUPFAM" id="SSF57667">
    <property type="entry name" value="beta-beta-alpha zinc fingers"/>
    <property type="match status" value="1"/>
</dbReference>
<name>A0A5N5TLP9_9CRUS</name>
<organism evidence="12 13">
    <name type="scientific">Armadillidium nasatum</name>
    <dbReference type="NCBI Taxonomy" id="96803"/>
    <lineage>
        <taxon>Eukaryota</taxon>
        <taxon>Metazoa</taxon>
        <taxon>Ecdysozoa</taxon>
        <taxon>Arthropoda</taxon>
        <taxon>Crustacea</taxon>
        <taxon>Multicrustacea</taxon>
        <taxon>Malacostraca</taxon>
        <taxon>Eumalacostraca</taxon>
        <taxon>Peracarida</taxon>
        <taxon>Isopoda</taxon>
        <taxon>Oniscidea</taxon>
        <taxon>Crinocheta</taxon>
        <taxon>Armadillidiidae</taxon>
        <taxon>Armadillidium</taxon>
    </lineage>
</organism>
<comment type="similarity">
    <text evidence="3">Belongs to the hunchback C2H2-type zinc-finger protein family.</text>
</comment>
<evidence type="ECO:0000256" key="5">
    <source>
        <dbReference type="ARBA" id="ARBA00022723"/>
    </source>
</evidence>
<comment type="caution">
    <text evidence="12">The sequence shown here is derived from an EMBL/GenBank/DDBJ whole genome shotgun (WGS) entry which is preliminary data.</text>
</comment>
<dbReference type="FunFam" id="3.30.160.60:FF:000123">
    <property type="entry name" value="transcriptional repressor CTCF isoform X1"/>
    <property type="match status" value="1"/>
</dbReference>
<feature type="domain" description="C2H2-type" evidence="11">
    <location>
        <begin position="19"/>
        <end position="41"/>
    </location>
</feature>
<dbReference type="OrthoDB" id="6375188at2759"/>
<dbReference type="AlphaFoldDB" id="A0A5N5TLP9"/>
<protein>
    <recommendedName>
        <fullName evidence="4">Protein hunchback</fullName>
    </recommendedName>
</protein>
<evidence type="ECO:0000256" key="4">
    <source>
        <dbReference type="ARBA" id="ARBA00013638"/>
    </source>
</evidence>
<evidence type="ECO:0000313" key="12">
    <source>
        <dbReference type="EMBL" id="KAB7507103.1"/>
    </source>
</evidence>
<dbReference type="SMART" id="SM00355">
    <property type="entry name" value="ZnF_C2H2"/>
    <property type="match status" value="1"/>
</dbReference>
<gene>
    <name evidence="12" type="ORF">Anas_03499</name>
</gene>
<evidence type="ECO:0000313" key="13">
    <source>
        <dbReference type="Proteomes" id="UP000326759"/>
    </source>
</evidence>
<evidence type="ECO:0000259" key="11">
    <source>
        <dbReference type="SMART" id="SM00355"/>
    </source>
</evidence>
<evidence type="ECO:0000256" key="7">
    <source>
        <dbReference type="ARBA" id="ARBA00022771"/>
    </source>
</evidence>
<comment type="subcellular location">
    <subcellularLocation>
        <location evidence="2">Nucleus</location>
    </subcellularLocation>
</comment>
<keyword evidence="7" id="KW-0863">Zinc-finger</keyword>
<comment type="function">
    <text evidence="1">Gap class segmentation protein that controls development of head structures.</text>
</comment>
<sequence length="87" mass="9800">MARTYYPTHLRTHTGEKPFACPSCPYRTGDRSNLNHHMLRHKFYQGPDTSSTSGQTHKFCKLYCRCTKVGLELLIGEGVITKVVGVA</sequence>
<accession>A0A5N5TLP9</accession>
<evidence type="ECO:0000256" key="8">
    <source>
        <dbReference type="ARBA" id="ARBA00022833"/>
    </source>
</evidence>
<proteinExistence type="inferred from homology"/>
<keyword evidence="13" id="KW-1185">Reference proteome</keyword>
<dbReference type="InterPro" id="IPR013087">
    <property type="entry name" value="Znf_C2H2_type"/>
</dbReference>
<evidence type="ECO:0000256" key="3">
    <source>
        <dbReference type="ARBA" id="ARBA00007746"/>
    </source>
</evidence>
<dbReference type="GO" id="GO:0005634">
    <property type="term" value="C:nucleus"/>
    <property type="evidence" value="ECO:0007669"/>
    <property type="project" value="UniProtKB-SubCell"/>
</dbReference>
<dbReference type="InterPro" id="IPR036236">
    <property type="entry name" value="Znf_C2H2_sf"/>
</dbReference>
<dbReference type="EMBL" id="SEYY01000500">
    <property type="protein sequence ID" value="KAB7507103.1"/>
    <property type="molecule type" value="Genomic_DNA"/>
</dbReference>
<keyword evidence="5" id="KW-0479">Metal-binding</keyword>
<keyword evidence="9" id="KW-0238">DNA-binding</keyword>
<dbReference type="GO" id="GO:0008270">
    <property type="term" value="F:zinc ion binding"/>
    <property type="evidence" value="ECO:0007669"/>
    <property type="project" value="UniProtKB-KW"/>
</dbReference>
<keyword evidence="10" id="KW-0539">Nucleus</keyword>
<keyword evidence="6" id="KW-0677">Repeat</keyword>
<evidence type="ECO:0000256" key="9">
    <source>
        <dbReference type="ARBA" id="ARBA00023125"/>
    </source>
</evidence>
<evidence type="ECO:0000256" key="6">
    <source>
        <dbReference type="ARBA" id="ARBA00022737"/>
    </source>
</evidence>
<keyword evidence="8" id="KW-0862">Zinc</keyword>
<dbReference type="Proteomes" id="UP000326759">
    <property type="component" value="Unassembled WGS sequence"/>
</dbReference>
<dbReference type="Gene3D" id="3.30.160.60">
    <property type="entry name" value="Classic Zinc Finger"/>
    <property type="match status" value="1"/>
</dbReference>
<reference evidence="12 13" key="1">
    <citation type="journal article" date="2019" name="PLoS Biol.">
        <title>Sex chromosomes control vertical transmission of feminizing Wolbachia symbionts in an isopod.</title>
        <authorList>
            <person name="Becking T."/>
            <person name="Chebbi M.A."/>
            <person name="Giraud I."/>
            <person name="Moumen B."/>
            <person name="Laverre T."/>
            <person name="Caubet Y."/>
            <person name="Peccoud J."/>
            <person name="Gilbert C."/>
            <person name="Cordaux R."/>
        </authorList>
    </citation>
    <scope>NUCLEOTIDE SEQUENCE [LARGE SCALE GENOMIC DNA]</scope>
    <source>
        <strain evidence="12">ANa2</strain>
        <tissue evidence="12">Whole body excluding digestive tract and cuticle</tissue>
    </source>
</reference>
<evidence type="ECO:0000256" key="2">
    <source>
        <dbReference type="ARBA" id="ARBA00004123"/>
    </source>
</evidence>